<protein>
    <submittedName>
        <fullName evidence="2">Uncharacterized protein</fullName>
    </submittedName>
</protein>
<evidence type="ECO:0000256" key="1">
    <source>
        <dbReference type="SAM" id="MobiDB-lite"/>
    </source>
</evidence>
<reference evidence="2 3" key="1">
    <citation type="submission" date="2024-09" db="EMBL/GenBank/DDBJ databases">
        <title>Chromosome-scale assembly of Riccia sorocarpa.</title>
        <authorList>
            <person name="Paukszto L."/>
        </authorList>
    </citation>
    <scope>NUCLEOTIDE SEQUENCE [LARGE SCALE GENOMIC DNA]</scope>
    <source>
        <strain evidence="2">LP-2024</strain>
        <tissue evidence="2">Aerial parts of the thallus</tissue>
    </source>
</reference>
<accession>A0ABD3I9B1</accession>
<sequence>MTEEEKREYNHDACMKGLPYLDVVEVHARRLKEAEQLYIDPDTCARPIERDPRANVHPDGPQKVSRDNT</sequence>
<evidence type="ECO:0000313" key="3">
    <source>
        <dbReference type="Proteomes" id="UP001633002"/>
    </source>
</evidence>
<gene>
    <name evidence="2" type="ORF">R1sor_018254</name>
</gene>
<dbReference type="Proteomes" id="UP001633002">
    <property type="component" value="Unassembled WGS sequence"/>
</dbReference>
<proteinExistence type="predicted"/>
<dbReference type="AlphaFoldDB" id="A0ABD3I9B1"/>
<dbReference type="EMBL" id="JBJQOH010000001">
    <property type="protein sequence ID" value="KAL3700232.1"/>
    <property type="molecule type" value="Genomic_DNA"/>
</dbReference>
<evidence type="ECO:0000313" key="2">
    <source>
        <dbReference type="EMBL" id="KAL3700232.1"/>
    </source>
</evidence>
<feature type="compositionally biased region" description="Basic and acidic residues" evidence="1">
    <location>
        <begin position="47"/>
        <end position="56"/>
    </location>
</feature>
<organism evidence="2 3">
    <name type="scientific">Riccia sorocarpa</name>
    <dbReference type="NCBI Taxonomy" id="122646"/>
    <lineage>
        <taxon>Eukaryota</taxon>
        <taxon>Viridiplantae</taxon>
        <taxon>Streptophyta</taxon>
        <taxon>Embryophyta</taxon>
        <taxon>Marchantiophyta</taxon>
        <taxon>Marchantiopsida</taxon>
        <taxon>Marchantiidae</taxon>
        <taxon>Marchantiales</taxon>
        <taxon>Ricciaceae</taxon>
        <taxon>Riccia</taxon>
    </lineage>
</organism>
<keyword evidence="3" id="KW-1185">Reference proteome</keyword>
<comment type="caution">
    <text evidence="2">The sequence shown here is derived from an EMBL/GenBank/DDBJ whole genome shotgun (WGS) entry which is preliminary data.</text>
</comment>
<feature type="region of interest" description="Disordered" evidence="1">
    <location>
        <begin position="43"/>
        <end position="69"/>
    </location>
</feature>
<name>A0ABD3I9B1_9MARC</name>